<dbReference type="PRINTS" id="PR00111">
    <property type="entry name" value="ABHYDROLASE"/>
</dbReference>
<comment type="caution">
    <text evidence="2">The sequence shown here is derived from an EMBL/GenBank/DDBJ whole genome shotgun (WGS) entry which is preliminary data.</text>
</comment>
<sequence length="256" mass="27198">MAEYVDLDGVRTWYDERGGGEPLVLLHGGFGDARTFGGNLDTLADRFHVYLPERRGHGHTPDVEGPLTVSVMAEDTIAFLEKVVGGQARLAGYSAGASVALAVALRRPDLVERLVLISGAFDLDGMIYSPRDGAGELPPELVRMYAEVSPDGVDHLPVVVEKIAAAAREEPGFTEADLATIACRTLVLAGDDDLVTLEHTIALYRGITNSELAVVPGTSHVLLLEKPVQCTAIVAEFLTGDPVPTMMPIRRGGSAA</sequence>
<dbReference type="GO" id="GO:0004806">
    <property type="term" value="F:triacylglycerol lipase activity"/>
    <property type="evidence" value="ECO:0007669"/>
    <property type="project" value="TreeGrafter"/>
</dbReference>
<dbReference type="RefSeq" id="WP_110333993.1">
    <property type="nucleotide sequence ID" value="NZ_MASU01000001.1"/>
</dbReference>
<evidence type="ECO:0000313" key="3">
    <source>
        <dbReference type="Proteomes" id="UP000247892"/>
    </source>
</evidence>
<dbReference type="Pfam" id="PF12697">
    <property type="entry name" value="Abhydrolase_6"/>
    <property type="match status" value="1"/>
</dbReference>
<protein>
    <submittedName>
        <fullName evidence="2">Hydrolase</fullName>
    </submittedName>
</protein>
<gene>
    <name evidence="2" type="ORF">BA062_00390</name>
</gene>
<dbReference type="Proteomes" id="UP000247892">
    <property type="component" value="Unassembled WGS sequence"/>
</dbReference>
<reference evidence="2 3" key="1">
    <citation type="submission" date="2016-07" db="EMBL/GenBank/DDBJ databases">
        <title>Draft genome sequence of Prauserella sp. YIM 121212, isolated from alkaline soil.</title>
        <authorList>
            <person name="Ruckert C."/>
            <person name="Albersmeier A."/>
            <person name="Jiang C.-L."/>
            <person name="Jiang Y."/>
            <person name="Kalinowski J."/>
            <person name="Schneider O."/>
            <person name="Winkler A."/>
            <person name="Zotchev S.B."/>
        </authorList>
    </citation>
    <scope>NUCLEOTIDE SEQUENCE [LARGE SCALE GENOMIC DNA]</scope>
    <source>
        <strain evidence="2 3">YIM 121212</strain>
    </source>
</reference>
<evidence type="ECO:0000313" key="2">
    <source>
        <dbReference type="EMBL" id="PXY38259.1"/>
    </source>
</evidence>
<proteinExistence type="predicted"/>
<name>A0A318M0P5_9PSEU</name>
<dbReference type="InterPro" id="IPR000073">
    <property type="entry name" value="AB_hydrolase_1"/>
</dbReference>
<keyword evidence="2" id="KW-0378">Hydrolase</keyword>
<keyword evidence="3" id="KW-1185">Reference proteome</keyword>
<dbReference type="AlphaFoldDB" id="A0A318M0P5"/>
<dbReference type="InterPro" id="IPR029058">
    <property type="entry name" value="AB_hydrolase_fold"/>
</dbReference>
<dbReference type="PANTHER" id="PTHR43433:SF5">
    <property type="entry name" value="AB HYDROLASE-1 DOMAIN-CONTAINING PROTEIN"/>
    <property type="match status" value="1"/>
</dbReference>
<accession>A0A318M0P5</accession>
<feature type="domain" description="AB hydrolase-1" evidence="1">
    <location>
        <begin position="23"/>
        <end position="229"/>
    </location>
</feature>
<dbReference type="OrthoDB" id="63519at2"/>
<evidence type="ECO:0000259" key="1">
    <source>
        <dbReference type="Pfam" id="PF12697"/>
    </source>
</evidence>
<dbReference type="GO" id="GO:0046503">
    <property type="term" value="P:glycerolipid catabolic process"/>
    <property type="evidence" value="ECO:0007669"/>
    <property type="project" value="TreeGrafter"/>
</dbReference>
<dbReference type="InterPro" id="IPR050471">
    <property type="entry name" value="AB_hydrolase"/>
</dbReference>
<dbReference type="Gene3D" id="3.40.50.1820">
    <property type="entry name" value="alpha/beta hydrolase"/>
    <property type="match status" value="1"/>
</dbReference>
<dbReference type="EMBL" id="MASU01000001">
    <property type="protein sequence ID" value="PXY38259.1"/>
    <property type="molecule type" value="Genomic_DNA"/>
</dbReference>
<dbReference type="SUPFAM" id="SSF53474">
    <property type="entry name" value="alpha/beta-Hydrolases"/>
    <property type="match status" value="1"/>
</dbReference>
<organism evidence="2 3">
    <name type="scientific">Prauserella flavalba</name>
    <dbReference type="NCBI Taxonomy" id="1477506"/>
    <lineage>
        <taxon>Bacteria</taxon>
        <taxon>Bacillati</taxon>
        <taxon>Actinomycetota</taxon>
        <taxon>Actinomycetes</taxon>
        <taxon>Pseudonocardiales</taxon>
        <taxon>Pseudonocardiaceae</taxon>
        <taxon>Prauserella</taxon>
    </lineage>
</organism>
<dbReference type="PANTHER" id="PTHR43433">
    <property type="entry name" value="HYDROLASE, ALPHA/BETA FOLD FAMILY PROTEIN"/>
    <property type="match status" value="1"/>
</dbReference>